<evidence type="ECO:0000313" key="1">
    <source>
        <dbReference type="EMBL" id="PWK28676.1"/>
    </source>
</evidence>
<reference evidence="1 2" key="1">
    <citation type="submission" date="2018-05" db="EMBL/GenBank/DDBJ databases">
        <title>Genomic Encyclopedia of Archaeal and Bacterial Type Strains, Phase II (KMG-II): from individual species to whole genera.</title>
        <authorList>
            <person name="Goeker M."/>
        </authorList>
    </citation>
    <scope>NUCLEOTIDE SEQUENCE [LARGE SCALE GENOMIC DNA]</scope>
    <source>
        <strain evidence="1 2">DSM 22214</strain>
    </source>
</reference>
<dbReference type="OrthoDB" id="122670at2"/>
<sequence length="68" mass="8077">MPVIELFEGIKILMFANDYNPPHFHVYYASFKAMVEISSLQIIRGELPNKQYHKVVEWAELRQQELLI</sequence>
<protein>
    <submittedName>
        <fullName evidence="1">Uncharacterized protein DUF4160</fullName>
    </submittedName>
</protein>
<accession>A0A316EDR2</accession>
<dbReference type="AlphaFoldDB" id="A0A316EDR2"/>
<name>A0A316EDR2_9BACT</name>
<dbReference type="EMBL" id="QGGO01000003">
    <property type="protein sequence ID" value="PWK28676.1"/>
    <property type="molecule type" value="Genomic_DNA"/>
</dbReference>
<dbReference type="InterPro" id="IPR025427">
    <property type="entry name" value="DUF4160"/>
</dbReference>
<evidence type="ECO:0000313" key="2">
    <source>
        <dbReference type="Proteomes" id="UP000245489"/>
    </source>
</evidence>
<proteinExistence type="predicted"/>
<dbReference type="Pfam" id="PF13711">
    <property type="entry name" value="DUF4160"/>
    <property type="match status" value="1"/>
</dbReference>
<dbReference type="RefSeq" id="WP_109741647.1">
    <property type="nucleotide sequence ID" value="NZ_QGGO01000003.1"/>
</dbReference>
<comment type="caution">
    <text evidence="1">The sequence shown here is derived from an EMBL/GenBank/DDBJ whole genome shotgun (WGS) entry which is preliminary data.</text>
</comment>
<dbReference type="Proteomes" id="UP000245489">
    <property type="component" value="Unassembled WGS sequence"/>
</dbReference>
<gene>
    <name evidence="1" type="ORF">LV89_00882</name>
</gene>
<organism evidence="1 2">
    <name type="scientific">Arcicella aurantiaca</name>
    <dbReference type="NCBI Taxonomy" id="591202"/>
    <lineage>
        <taxon>Bacteria</taxon>
        <taxon>Pseudomonadati</taxon>
        <taxon>Bacteroidota</taxon>
        <taxon>Cytophagia</taxon>
        <taxon>Cytophagales</taxon>
        <taxon>Flectobacillaceae</taxon>
        <taxon>Arcicella</taxon>
    </lineage>
</organism>
<keyword evidence="2" id="KW-1185">Reference proteome</keyword>